<organism evidence="1">
    <name type="scientific">Anguilla anguilla</name>
    <name type="common">European freshwater eel</name>
    <name type="synonym">Muraena anguilla</name>
    <dbReference type="NCBI Taxonomy" id="7936"/>
    <lineage>
        <taxon>Eukaryota</taxon>
        <taxon>Metazoa</taxon>
        <taxon>Chordata</taxon>
        <taxon>Craniata</taxon>
        <taxon>Vertebrata</taxon>
        <taxon>Euteleostomi</taxon>
        <taxon>Actinopterygii</taxon>
        <taxon>Neopterygii</taxon>
        <taxon>Teleostei</taxon>
        <taxon>Anguilliformes</taxon>
        <taxon>Anguillidae</taxon>
        <taxon>Anguilla</taxon>
    </lineage>
</organism>
<reference evidence="1" key="2">
    <citation type="journal article" date="2015" name="Fish Shellfish Immunol.">
        <title>Early steps in the European eel (Anguilla anguilla)-Vibrio vulnificus interaction in the gills: Role of the RtxA13 toxin.</title>
        <authorList>
            <person name="Callol A."/>
            <person name="Pajuelo D."/>
            <person name="Ebbesson L."/>
            <person name="Teles M."/>
            <person name="MacKenzie S."/>
            <person name="Amaro C."/>
        </authorList>
    </citation>
    <scope>NUCLEOTIDE SEQUENCE</scope>
</reference>
<accession>A0A0E9QJC0</accession>
<sequence>MAISKVSLYNQVLTTLNDQVLNK</sequence>
<dbReference type="AlphaFoldDB" id="A0A0E9QJC0"/>
<reference evidence="1" key="1">
    <citation type="submission" date="2014-11" db="EMBL/GenBank/DDBJ databases">
        <authorList>
            <person name="Amaro Gonzalez C."/>
        </authorList>
    </citation>
    <scope>NUCLEOTIDE SEQUENCE</scope>
</reference>
<protein>
    <submittedName>
        <fullName evidence="1">Uncharacterized protein</fullName>
    </submittedName>
</protein>
<name>A0A0E9QJC0_ANGAN</name>
<evidence type="ECO:0000313" key="1">
    <source>
        <dbReference type="EMBL" id="JAH16981.1"/>
    </source>
</evidence>
<proteinExistence type="predicted"/>
<dbReference type="EMBL" id="GBXM01091596">
    <property type="protein sequence ID" value="JAH16981.1"/>
    <property type="molecule type" value="Transcribed_RNA"/>
</dbReference>